<organism evidence="2 3">
    <name type="scientific">Vespula vulgaris</name>
    <name type="common">Yellow jacket</name>
    <name type="synonym">Wasp</name>
    <dbReference type="NCBI Taxonomy" id="7454"/>
    <lineage>
        <taxon>Eukaryota</taxon>
        <taxon>Metazoa</taxon>
        <taxon>Ecdysozoa</taxon>
        <taxon>Arthropoda</taxon>
        <taxon>Hexapoda</taxon>
        <taxon>Insecta</taxon>
        <taxon>Pterygota</taxon>
        <taxon>Neoptera</taxon>
        <taxon>Endopterygota</taxon>
        <taxon>Hymenoptera</taxon>
        <taxon>Apocrita</taxon>
        <taxon>Aculeata</taxon>
        <taxon>Vespoidea</taxon>
        <taxon>Vespidae</taxon>
        <taxon>Vespinae</taxon>
        <taxon>Vespula</taxon>
    </lineage>
</organism>
<dbReference type="AlphaFoldDB" id="A0A834J5S4"/>
<gene>
    <name evidence="2" type="ORF">HZH66_014315</name>
</gene>
<dbReference type="Proteomes" id="UP000614350">
    <property type="component" value="Unassembled WGS sequence"/>
</dbReference>
<sequence>MFVKRKDRQRRFREAPKRQSNKSHGSEPSIPMPSRFTPFAIDPSAQTLYIAVDIMEYELSRENQEFPE</sequence>
<feature type="region of interest" description="Disordered" evidence="1">
    <location>
        <begin position="1"/>
        <end position="37"/>
    </location>
</feature>
<comment type="caution">
    <text evidence="2">The sequence shown here is derived from an EMBL/GenBank/DDBJ whole genome shotgun (WGS) entry which is preliminary data.</text>
</comment>
<name>A0A834J5S4_VESVU</name>
<evidence type="ECO:0000313" key="3">
    <source>
        <dbReference type="Proteomes" id="UP000614350"/>
    </source>
</evidence>
<dbReference type="EMBL" id="JACSEA010000021">
    <property type="protein sequence ID" value="KAF7380939.1"/>
    <property type="molecule type" value="Genomic_DNA"/>
</dbReference>
<evidence type="ECO:0000256" key="1">
    <source>
        <dbReference type="SAM" id="MobiDB-lite"/>
    </source>
</evidence>
<reference evidence="2" key="1">
    <citation type="journal article" date="2020" name="G3 (Bethesda)">
        <title>High-Quality Assemblies for Three Invasive Social Wasps from the &lt;i&gt;Vespula&lt;/i&gt; Genus.</title>
        <authorList>
            <person name="Harrop T.W.R."/>
            <person name="Guhlin J."/>
            <person name="McLaughlin G.M."/>
            <person name="Permina E."/>
            <person name="Stockwell P."/>
            <person name="Gilligan J."/>
            <person name="Le Lec M.F."/>
            <person name="Gruber M.A.M."/>
            <person name="Quinn O."/>
            <person name="Lovegrove M."/>
            <person name="Duncan E.J."/>
            <person name="Remnant E.J."/>
            <person name="Van Eeckhoven J."/>
            <person name="Graham B."/>
            <person name="Knapp R.A."/>
            <person name="Langford K.W."/>
            <person name="Kronenberg Z."/>
            <person name="Press M.O."/>
            <person name="Eacker S.M."/>
            <person name="Wilson-Rankin E.E."/>
            <person name="Purcell J."/>
            <person name="Lester P.J."/>
            <person name="Dearden P.K."/>
        </authorList>
    </citation>
    <scope>NUCLEOTIDE SEQUENCE</scope>
    <source>
        <strain evidence="2">Marl-1</strain>
    </source>
</reference>
<keyword evidence="3" id="KW-1185">Reference proteome</keyword>
<evidence type="ECO:0000313" key="2">
    <source>
        <dbReference type="EMBL" id="KAF7380939.1"/>
    </source>
</evidence>
<proteinExistence type="predicted"/>
<protein>
    <submittedName>
        <fullName evidence="2">Uncharacterized protein</fullName>
    </submittedName>
</protein>
<feature type="compositionally biased region" description="Basic residues" evidence="1">
    <location>
        <begin position="1"/>
        <end position="11"/>
    </location>
</feature>
<accession>A0A834J5S4</accession>